<evidence type="ECO:0000313" key="3">
    <source>
        <dbReference type="Proteomes" id="UP000799757"/>
    </source>
</evidence>
<dbReference type="AlphaFoldDB" id="A0A6A6WSW8"/>
<reference evidence="2" key="1">
    <citation type="journal article" date="2020" name="Stud. Mycol.">
        <title>101 Dothideomycetes genomes: a test case for predicting lifestyles and emergence of pathogens.</title>
        <authorList>
            <person name="Haridas S."/>
            <person name="Albert R."/>
            <person name="Binder M."/>
            <person name="Bloem J."/>
            <person name="Labutti K."/>
            <person name="Salamov A."/>
            <person name="Andreopoulos B."/>
            <person name="Baker S."/>
            <person name="Barry K."/>
            <person name="Bills G."/>
            <person name="Bluhm B."/>
            <person name="Cannon C."/>
            <person name="Castanera R."/>
            <person name="Culley D."/>
            <person name="Daum C."/>
            <person name="Ezra D."/>
            <person name="Gonzalez J."/>
            <person name="Henrissat B."/>
            <person name="Kuo A."/>
            <person name="Liang C."/>
            <person name="Lipzen A."/>
            <person name="Lutzoni F."/>
            <person name="Magnuson J."/>
            <person name="Mondo S."/>
            <person name="Nolan M."/>
            <person name="Ohm R."/>
            <person name="Pangilinan J."/>
            <person name="Park H.-J."/>
            <person name="Ramirez L."/>
            <person name="Alfaro M."/>
            <person name="Sun H."/>
            <person name="Tritt A."/>
            <person name="Yoshinaga Y."/>
            <person name="Zwiers L.-H."/>
            <person name="Turgeon B."/>
            <person name="Goodwin S."/>
            <person name="Spatafora J."/>
            <person name="Crous P."/>
            <person name="Grigoriev I."/>
        </authorList>
    </citation>
    <scope>NUCLEOTIDE SEQUENCE</scope>
    <source>
        <strain evidence="2">CBS 109.77</strain>
    </source>
</reference>
<feature type="compositionally biased region" description="Basic and acidic residues" evidence="1">
    <location>
        <begin position="186"/>
        <end position="205"/>
    </location>
</feature>
<evidence type="ECO:0000256" key="1">
    <source>
        <dbReference type="SAM" id="MobiDB-lite"/>
    </source>
</evidence>
<sequence>MEGFSFLANALRRIIWPGARESNAREPASERQNEAHDVEFVTQQLLLSAARESDTMATAVSTNVRESGAPCASEGMHFSPEEIVRVRDMCERKNRAHPESANELRVRLMEMRFEINVSRARRGLPLLKRNTANGKGRVEKERVGGAREARGQKKVLAHVERAKELRWWLEGMCGPEKIGGLKRKRGDTLRDDKEADGGRDAKRLNVDPSSSKRKRCDTLGDGEGADGGRDPKRLHIDSSSSKTLHAKTPREVRALRRSSRQNPNPSQNSAPVRIPGLTLIYSD</sequence>
<keyword evidence="3" id="KW-1185">Reference proteome</keyword>
<feature type="region of interest" description="Disordered" evidence="1">
    <location>
        <begin position="179"/>
        <end position="283"/>
    </location>
</feature>
<evidence type="ECO:0000313" key="2">
    <source>
        <dbReference type="EMBL" id="KAF2787018.1"/>
    </source>
</evidence>
<organism evidence="2 3">
    <name type="scientific">Melanomma pulvis-pyrius CBS 109.77</name>
    <dbReference type="NCBI Taxonomy" id="1314802"/>
    <lineage>
        <taxon>Eukaryota</taxon>
        <taxon>Fungi</taxon>
        <taxon>Dikarya</taxon>
        <taxon>Ascomycota</taxon>
        <taxon>Pezizomycotina</taxon>
        <taxon>Dothideomycetes</taxon>
        <taxon>Pleosporomycetidae</taxon>
        <taxon>Pleosporales</taxon>
        <taxon>Melanommataceae</taxon>
        <taxon>Melanomma</taxon>
    </lineage>
</organism>
<proteinExistence type="predicted"/>
<name>A0A6A6WSW8_9PLEO</name>
<feature type="compositionally biased region" description="Basic and acidic residues" evidence="1">
    <location>
        <begin position="226"/>
        <end position="236"/>
    </location>
</feature>
<feature type="compositionally biased region" description="Low complexity" evidence="1">
    <location>
        <begin position="260"/>
        <end position="269"/>
    </location>
</feature>
<dbReference type="EMBL" id="MU002372">
    <property type="protein sequence ID" value="KAF2787018.1"/>
    <property type="molecule type" value="Genomic_DNA"/>
</dbReference>
<dbReference type="Proteomes" id="UP000799757">
    <property type="component" value="Unassembled WGS sequence"/>
</dbReference>
<protein>
    <submittedName>
        <fullName evidence="2">Uncharacterized protein</fullName>
    </submittedName>
</protein>
<gene>
    <name evidence="2" type="ORF">K505DRAFT_367721</name>
</gene>
<accession>A0A6A6WSW8</accession>